<evidence type="ECO:0000256" key="1">
    <source>
        <dbReference type="ARBA" id="ARBA00022737"/>
    </source>
</evidence>
<accession>A0A1Q5P8R0</accession>
<gene>
    <name evidence="5" type="ORF">A3841_05315</name>
</gene>
<feature type="chain" id="PRO_5012502291" description="IPT/TIG domain-containing protein" evidence="3">
    <location>
        <begin position="21"/>
        <end position="1498"/>
    </location>
</feature>
<name>A0A1Q5P8R0_9BACT</name>
<keyword evidence="6" id="KW-1185">Reference proteome</keyword>
<sequence length="1498" mass="163615">MRTALLSLTFLCISVSAALAQDYKLGYVIGNTVSFPYDITVGPDNKLYLADDYSTRVFNLSGTMLDEYHLTGRYHDSNSHKATSLDSEGNMYTISFGSRIHKISPDNEILLSFGEEGSLPGQLNDPYSLVVTKDGTIIVADTENHRIQKFDQKGNLLSVIGSFGELPGQFNMPNSLALDREENLYVSDPHNARIQIFDKSGKLLTYFGSGWAIYPDDIALDADGYVYITERYSHQVIKFDTTGYWHMNFGSEGTGNGQFTGSRMSLTLDNEGNIYVADRDNDSRIQKFSPEGEFLLDFGNFESRSADKLYPYAVKSDQVGNYYVAFSNGIIQKYDTEGNLLFAFGGKGTDNGKFTSQITSMELDQAGNLYVLSKDPAGSVQKFTPNGVFISRFAPASSTGTASPTTLANPIYLKLDPQGNVYVSDDIYLYQYSAEGRLIKRQSYINNETGAPINFKEGVFNSRLKFSIDKEGALYILLVRKSKKFTLNGEFLGDFLPPNAYPDGFTAYDMDFDGQNNMYLSNWGHIYKYDAHTKALVASSRNYSYIFHILQNSFSVNKSGSRIIVLSPNNTVASFTNNEPITLPETNNITGVVFNDRNNNCIFDENDSPLPGILVEATPGPYYSFSDKNGNYSLPVGSGTYQVKEILPANEATKKIIACQAEAIQITFSSLGRNQTLHLGNQVTLSPYLSVSVSSDRRRRCFESTTTVRYVNSGFATAPDAKVYVQLPKEVELLSADRTYNRLSDGTYEFVVGDLAAGQQGTITITDIVTCGNEAVRGRTVCTRAWITPSNNAPVQPTPTVSITGRCDAESGRIRFVIRNSGTADMEQHELFRKFRDGRLASKEQFRLAAGDSMVLWVPSMGYTWRLEADQPEGNGDNTLASVTMEACTAASADTTFSSGFVNLMPTDDEEAEVSEECVLITDSFDPNDKLVTPVGRTEENYTPTNTALKYKIRFQNTGTDVAYRVVVVDTLSEHLDLSTLEVGAASHTHRLEVSGKGRPVLTWTFDNIMLPDSNANEPGSHGYIQFSIKPKAGLPEKTAVENFADIFFDFNSPVRTNVTLNRIYDMPPVVDEAVRVNLEDVLATPAITAFEPAAGKYGTEVTITGNRFAGIAADNKVYLNGTAATVVSATYSELRVLVPEGAATGALKIITPDGGVTATESFEIYQPPVLNSFSPAEGMVGNIVNLHGLLLQPELIEAVTLGNLDCEIVHHDGNLVAVKVPAGAETGTFAIRTKGGEVESASAYTVWYNPVISSLSKESGIVGSTFTIRGENFTADKARINVLLGLVQAQVLEASPQHLLVQVPEQAESDILIVETPGGSAIGKFQVIPGPRFTAMQPAQGSVGTVVEISGQHFGIMGLQDKIAFNGQEALVLEASGDKYKVQVPRGATTGKVEITGFGGKANSTADFVVEDLSLAESIIISPNPSNGSFKLDLHRADFDLKQLQVYSSLGQLVLEQRLTAPRPDTLLVQLPKTQAGIYLLHLHTDRGLLLFKLYVR</sequence>
<dbReference type="InterPro" id="IPR014756">
    <property type="entry name" value="Ig_E-set"/>
</dbReference>
<evidence type="ECO:0000259" key="4">
    <source>
        <dbReference type="SMART" id="SM00429"/>
    </source>
</evidence>
<dbReference type="InterPro" id="IPR026444">
    <property type="entry name" value="Secre_tail"/>
</dbReference>
<dbReference type="InterPro" id="IPR011042">
    <property type="entry name" value="6-blade_b-propeller_TolB-like"/>
</dbReference>
<proteinExistence type="predicted"/>
<dbReference type="STRING" id="1797110.A3841_05315"/>
<evidence type="ECO:0000256" key="3">
    <source>
        <dbReference type="SAM" id="SignalP"/>
    </source>
</evidence>
<dbReference type="PANTHER" id="PTHR24104">
    <property type="entry name" value="E3 UBIQUITIN-PROTEIN LIGASE NHLRC1-RELATED"/>
    <property type="match status" value="1"/>
</dbReference>
<dbReference type="GO" id="GO:0008270">
    <property type="term" value="F:zinc ion binding"/>
    <property type="evidence" value="ECO:0007669"/>
    <property type="project" value="UniProtKB-KW"/>
</dbReference>
<evidence type="ECO:0000313" key="5">
    <source>
        <dbReference type="EMBL" id="OKL38571.1"/>
    </source>
</evidence>
<reference evidence="5 6" key="1">
    <citation type="submission" date="2016-03" db="EMBL/GenBank/DDBJ databases">
        <title>Genome sequence of Pontibacter sp. nov., of the family cytophagaceae, isolated from marine sediment of the Yellow Sea, China.</title>
        <authorList>
            <person name="Zhang G."/>
            <person name="Zhang R."/>
        </authorList>
    </citation>
    <scope>NUCLEOTIDE SEQUENCE [LARGE SCALE GENOMIC DNA]</scope>
    <source>
        <strain evidence="5 6">S10-8</strain>
    </source>
</reference>
<keyword evidence="1" id="KW-0677">Repeat</keyword>
<dbReference type="OrthoDB" id="1524003at2"/>
<dbReference type="SUPFAM" id="SSF81296">
    <property type="entry name" value="E set domains"/>
    <property type="match status" value="4"/>
</dbReference>
<dbReference type="EMBL" id="LVWA01000012">
    <property type="protein sequence ID" value="OKL38571.1"/>
    <property type="molecule type" value="Genomic_DNA"/>
</dbReference>
<keyword evidence="3" id="KW-0732">Signal</keyword>
<dbReference type="NCBIfam" id="TIGR04183">
    <property type="entry name" value="Por_Secre_tail"/>
    <property type="match status" value="1"/>
</dbReference>
<dbReference type="InterPro" id="IPR013783">
    <property type="entry name" value="Ig-like_fold"/>
</dbReference>
<dbReference type="CDD" id="cd00603">
    <property type="entry name" value="IPT_PCSR"/>
    <property type="match status" value="1"/>
</dbReference>
<dbReference type="InterPro" id="IPR001258">
    <property type="entry name" value="NHL_repeat"/>
</dbReference>
<feature type="repeat" description="NHL" evidence="2">
    <location>
        <begin position="157"/>
        <end position="200"/>
    </location>
</feature>
<feature type="repeat" description="NHL" evidence="2">
    <location>
        <begin position="246"/>
        <end position="291"/>
    </location>
</feature>
<dbReference type="SUPFAM" id="SSF117074">
    <property type="entry name" value="Hypothetical protein PA1324"/>
    <property type="match status" value="1"/>
</dbReference>
<dbReference type="Pfam" id="PF24595">
    <property type="entry name" value="DUF7619"/>
    <property type="match status" value="1"/>
</dbReference>
<dbReference type="Gene3D" id="2.120.10.30">
    <property type="entry name" value="TolB, C-terminal domain"/>
    <property type="match status" value="2"/>
</dbReference>
<feature type="domain" description="IPT/TIG" evidence="4">
    <location>
        <begin position="1085"/>
        <end position="1166"/>
    </location>
</feature>
<evidence type="ECO:0000313" key="6">
    <source>
        <dbReference type="Proteomes" id="UP000186551"/>
    </source>
</evidence>
<protein>
    <recommendedName>
        <fullName evidence="4">IPT/TIG domain-containing protein</fullName>
    </recommendedName>
</protein>
<dbReference type="InterPro" id="IPR055353">
    <property type="entry name" value="DUF7619"/>
</dbReference>
<feature type="signal peptide" evidence="3">
    <location>
        <begin position="1"/>
        <end position="20"/>
    </location>
</feature>
<dbReference type="Proteomes" id="UP000186551">
    <property type="component" value="Unassembled WGS sequence"/>
</dbReference>
<dbReference type="RefSeq" id="WP_073854483.1">
    <property type="nucleotide sequence ID" value="NZ_LVWA01000012.1"/>
</dbReference>
<dbReference type="SMART" id="SM00429">
    <property type="entry name" value="IPT"/>
    <property type="match status" value="2"/>
</dbReference>
<organism evidence="5 6">
    <name type="scientific">Pontibacter flavimaris</name>
    <dbReference type="NCBI Taxonomy" id="1797110"/>
    <lineage>
        <taxon>Bacteria</taxon>
        <taxon>Pseudomonadati</taxon>
        <taxon>Bacteroidota</taxon>
        <taxon>Cytophagia</taxon>
        <taxon>Cytophagales</taxon>
        <taxon>Hymenobacteraceae</taxon>
        <taxon>Pontibacter</taxon>
    </lineage>
</organism>
<dbReference type="PROSITE" id="PS51125">
    <property type="entry name" value="NHL"/>
    <property type="match status" value="3"/>
</dbReference>
<feature type="domain" description="IPT/TIG" evidence="4">
    <location>
        <begin position="1250"/>
        <end position="1337"/>
    </location>
</feature>
<dbReference type="Pfam" id="PF01833">
    <property type="entry name" value="TIG"/>
    <property type="match status" value="3"/>
</dbReference>
<evidence type="ECO:0000256" key="2">
    <source>
        <dbReference type="PROSITE-ProRule" id="PRU00504"/>
    </source>
</evidence>
<dbReference type="Pfam" id="PF01436">
    <property type="entry name" value="NHL"/>
    <property type="match status" value="1"/>
</dbReference>
<feature type="repeat" description="NHL" evidence="2">
    <location>
        <begin position="110"/>
        <end position="153"/>
    </location>
</feature>
<dbReference type="InterPro" id="IPR050952">
    <property type="entry name" value="TRIM-NHL_E3_ligases"/>
</dbReference>
<dbReference type="PANTHER" id="PTHR24104:SF25">
    <property type="entry name" value="PROTEIN LIN-41"/>
    <property type="match status" value="1"/>
</dbReference>
<dbReference type="SUPFAM" id="SSF63829">
    <property type="entry name" value="Calcium-dependent phosphotriesterase"/>
    <property type="match status" value="2"/>
</dbReference>
<comment type="caution">
    <text evidence="5">The sequence shown here is derived from an EMBL/GenBank/DDBJ whole genome shotgun (WGS) entry which is preliminary data.</text>
</comment>
<dbReference type="Gene3D" id="2.60.40.10">
    <property type="entry name" value="Immunoglobulins"/>
    <property type="match status" value="5"/>
</dbReference>
<dbReference type="InterPro" id="IPR002909">
    <property type="entry name" value="IPT_dom"/>
</dbReference>